<organism evidence="1 2">
    <name type="scientific">Choiromyces venosus 120613-1</name>
    <dbReference type="NCBI Taxonomy" id="1336337"/>
    <lineage>
        <taxon>Eukaryota</taxon>
        <taxon>Fungi</taxon>
        <taxon>Dikarya</taxon>
        <taxon>Ascomycota</taxon>
        <taxon>Pezizomycotina</taxon>
        <taxon>Pezizomycetes</taxon>
        <taxon>Pezizales</taxon>
        <taxon>Tuberaceae</taxon>
        <taxon>Choiromyces</taxon>
    </lineage>
</organism>
<protein>
    <submittedName>
        <fullName evidence="1">Uncharacterized protein</fullName>
    </submittedName>
</protein>
<dbReference type="Gene3D" id="3.30.420.10">
    <property type="entry name" value="Ribonuclease H-like superfamily/Ribonuclease H"/>
    <property type="match status" value="1"/>
</dbReference>
<reference evidence="1 2" key="1">
    <citation type="journal article" date="2018" name="Nat. Ecol. Evol.">
        <title>Pezizomycetes genomes reveal the molecular basis of ectomycorrhizal truffle lifestyle.</title>
        <authorList>
            <person name="Murat C."/>
            <person name="Payen T."/>
            <person name="Noel B."/>
            <person name="Kuo A."/>
            <person name="Morin E."/>
            <person name="Chen J."/>
            <person name="Kohler A."/>
            <person name="Krizsan K."/>
            <person name="Balestrini R."/>
            <person name="Da Silva C."/>
            <person name="Montanini B."/>
            <person name="Hainaut M."/>
            <person name="Levati E."/>
            <person name="Barry K.W."/>
            <person name="Belfiori B."/>
            <person name="Cichocki N."/>
            <person name="Clum A."/>
            <person name="Dockter R.B."/>
            <person name="Fauchery L."/>
            <person name="Guy J."/>
            <person name="Iotti M."/>
            <person name="Le Tacon F."/>
            <person name="Lindquist E.A."/>
            <person name="Lipzen A."/>
            <person name="Malagnac F."/>
            <person name="Mello A."/>
            <person name="Molinier V."/>
            <person name="Miyauchi S."/>
            <person name="Poulain J."/>
            <person name="Riccioni C."/>
            <person name="Rubini A."/>
            <person name="Sitrit Y."/>
            <person name="Splivallo R."/>
            <person name="Traeger S."/>
            <person name="Wang M."/>
            <person name="Zifcakova L."/>
            <person name="Wipf D."/>
            <person name="Zambonelli A."/>
            <person name="Paolocci F."/>
            <person name="Nowrousian M."/>
            <person name="Ottonello S."/>
            <person name="Baldrian P."/>
            <person name="Spatafora J.W."/>
            <person name="Henrissat B."/>
            <person name="Nagy L.G."/>
            <person name="Aury J.M."/>
            <person name="Wincker P."/>
            <person name="Grigoriev I.V."/>
            <person name="Bonfante P."/>
            <person name="Martin F.M."/>
        </authorList>
    </citation>
    <scope>NUCLEOTIDE SEQUENCE [LARGE SCALE GENOMIC DNA]</scope>
    <source>
        <strain evidence="1 2">120613-1</strain>
    </source>
</reference>
<sequence length="55" mass="6454">MAENQPHTVDQLWMIMQEEWEGIDQFTIDRFVDSMPDHVRAVISADGGHTKWQII</sequence>
<dbReference type="GO" id="GO:0003676">
    <property type="term" value="F:nucleic acid binding"/>
    <property type="evidence" value="ECO:0007669"/>
    <property type="project" value="InterPro"/>
</dbReference>
<gene>
    <name evidence="1" type="ORF">L873DRAFT_1736137</name>
</gene>
<dbReference type="EMBL" id="ML120378">
    <property type="protein sequence ID" value="RPB00637.1"/>
    <property type="molecule type" value="Genomic_DNA"/>
</dbReference>
<dbReference type="AlphaFoldDB" id="A0A3N4JR20"/>
<evidence type="ECO:0000313" key="1">
    <source>
        <dbReference type="EMBL" id="RPB00637.1"/>
    </source>
</evidence>
<dbReference type="Proteomes" id="UP000276215">
    <property type="component" value="Unassembled WGS sequence"/>
</dbReference>
<dbReference type="InterPro" id="IPR036397">
    <property type="entry name" value="RNaseH_sf"/>
</dbReference>
<proteinExistence type="predicted"/>
<keyword evidence="2" id="KW-1185">Reference proteome</keyword>
<evidence type="ECO:0000313" key="2">
    <source>
        <dbReference type="Proteomes" id="UP000276215"/>
    </source>
</evidence>
<dbReference type="OrthoDB" id="3943628at2759"/>
<name>A0A3N4JR20_9PEZI</name>
<accession>A0A3N4JR20</accession>